<dbReference type="RefSeq" id="WP_379958256.1">
    <property type="nucleotide sequence ID" value="NZ_JAUYVI010000006.1"/>
</dbReference>
<evidence type="ECO:0008006" key="4">
    <source>
        <dbReference type="Google" id="ProtNLM"/>
    </source>
</evidence>
<feature type="region of interest" description="Disordered" evidence="1">
    <location>
        <begin position="129"/>
        <end position="151"/>
    </location>
</feature>
<feature type="compositionally biased region" description="Basic residues" evidence="1">
    <location>
        <begin position="139"/>
        <end position="151"/>
    </location>
</feature>
<dbReference type="Proteomes" id="UP001230156">
    <property type="component" value="Unassembled WGS sequence"/>
</dbReference>
<evidence type="ECO:0000256" key="1">
    <source>
        <dbReference type="SAM" id="MobiDB-lite"/>
    </source>
</evidence>
<name>A0ABU0YRK0_9PROT</name>
<keyword evidence="3" id="KW-1185">Reference proteome</keyword>
<accession>A0ABU0YRK0</accession>
<gene>
    <name evidence="2" type="ORF">Q8A70_19190</name>
</gene>
<sequence>MEDGRDLLAVPISDAATVRRLLIEAAKARRDISYADLLDRMGHAFSRPKMRALCKTLGAVDDAAVAKGEPELAVLVVRQSDRLPGDGWWVSCAERLGYHGLWTGPDAVKFIRRQQKKAFDYWSGKRIMPRAGDSARGKSAQKRSRRRSAAG</sequence>
<evidence type="ECO:0000313" key="2">
    <source>
        <dbReference type="EMBL" id="MDQ7249822.1"/>
    </source>
</evidence>
<dbReference type="EMBL" id="JAUYVI010000006">
    <property type="protein sequence ID" value="MDQ7249822.1"/>
    <property type="molecule type" value="Genomic_DNA"/>
</dbReference>
<organism evidence="2 3">
    <name type="scientific">Dongia sedimenti</name>
    <dbReference type="NCBI Taxonomy" id="3064282"/>
    <lineage>
        <taxon>Bacteria</taxon>
        <taxon>Pseudomonadati</taxon>
        <taxon>Pseudomonadota</taxon>
        <taxon>Alphaproteobacteria</taxon>
        <taxon>Rhodospirillales</taxon>
        <taxon>Dongiaceae</taxon>
        <taxon>Dongia</taxon>
    </lineage>
</organism>
<protein>
    <recommendedName>
        <fullName evidence="4">Ribose-phosphate pyrophosphokinase</fullName>
    </recommendedName>
</protein>
<comment type="caution">
    <text evidence="2">The sequence shown here is derived from an EMBL/GenBank/DDBJ whole genome shotgun (WGS) entry which is preliminary data.</text>
</comment>
<proteinExistence type="predicted"/>
<reference evidence="3" key="1">
    <citation type="submission" date="2023-08" db="EMBL/GenBank/DDBJ databases">
        <title>Rhodospirillaceae gen. nov., a novel taxon isolated from the Yangtze River Yuezi River estuary sludge.</title>
        <authorList>
            <person name="Ruan L."/>
        </authorList>
    </citation>
    <scope>NUCLEOTIDE SEQUENCE [LARGE SCALE GENOMIC DNA]</scope>
    <source>
        <strain evidence="3">R-7</strain>
    </source>
</reference>
<evidence type="ECO:0000313" key="3">
    <source>
        <dbReference type="Proteomes" id="UP001230156"/>
    </source>
</evidence>